<dbReference type="InterPro" id="IPR048366">
    <property type="entry name" value="TNP-like_GBD"/>
</dbReference>
<protein>
    <submittedName>
        <fullName evidence="2">Transposable element P transposase</fullName>
    </submittedName>
</protein>
<dbReference type="InterPro" id="IPR002156">
    <property type="entry name" value="RNaseH_domain"/>
</dbReference>
<comment type="caution">
    <text evidence="2">The sequence shown here is derived from an EMBL/GenBank/DDBJ whole genome shotgun (WGS) entry which is preliminary data.</text>
</comment>
<dbReference type="Gene3D" id="3.30.420.10">
    <property type="entry name" value="Ribonuclease H-like superfamily/Ribonuclease H"/>
    <property type="match status" value="1"/>
</dbReference>
<dbReference type="InterPro" id="IPR048365">
    <property type="entry name" value="TNP-like_RNaseH_N"/>
</dbReference>
<feature type="domain" description="RNase H type-1" evidence="1">
    <location>
        <begin position="848"/>
        <end position="984"/>
    </location>
</feature>
<dbReference type="AlphaFoldDB" id="A0A6A4W7F8"/>
<dbReference type="InterPro" id="IPR036397">
    <property type="entry name" value="RNaseH_sf"/>
</dbReference>
<name>A0A6A4W7F8_AMPAM</name>
<dbReference type="EMBL" id="VIIS01001187">
    <property type="protein sequence ID" value="KAF0301179.1"/>
    <property type="molecule type" value="Genomic_DNA"/>
</dbReference>
<dbReference type="PROSITE" id="PS50879">
    <property type="entry name" value="RNASE_H_1"/>
    <property type="match status" value="1"/>
</dbReference>
<evidence type="ECO:0000259" key="1">
    <source>
        <dbReference type="PROSITE" id="PS50879"/>
    </source>
</evidence>
<proteinExistence type="predicted"/>
<dbReference type="CDD" id="cd09276">
    <property type="entry name" value="Rnase_HI_RT_non_LTR"/>
    <property type="match status" value="1"/>
</dbReference>
<accession>A0A6A4W7F8</accession>
<evidence type="ECO:0000313" key="2">
    <source>
        <dbReference type="EMBL" id="KAF0301179.1"/>
    </source>
</evidence>
<dbReference type="Pfam" id="PF21787">
    <property type="entry name" value="TNP-like_RNaseH_N"/>
    <property type="match status" value="1"/>
</dbReference>
<dbReference type="Pfam" id="PF21788">
    <property type="entry name" value="TNP-like_GBD"/>
    <property type="match status" value="1"/>
</dbReference>
<dbReference type="Pfam" id="PF00075">
    <property type="entry name" value="RNase_H"/>
    <property type="match status" value="1"/>
</dbReference>
<dbReference type="SUPFAM" id="SSF53098">
    <property type="entry name" value="Ribonuclease H-like"/>
    <property type="match status" value="1"/>
</dbReference>
<reference evidence="2 3" key="1">
    <citation type="submission" date="2019-07" db="EMBL/GenBank/DDBJ databases">
        <title>Draft genome assembly of a fouling barnacle, Amphibalanus amphitrite (Darwin, 1854): The first reference genome for Thecostraca.</title>
        <authorList>
            <person name="Kim W."/>
        </authorList>
    </citation>
    <scope>NUCLEOTIDE SEQUENCE [LARGE SCALE GENOMIC DNA]</scope>
    <source>
        <strain evidence="2">SNU_AA5</strain>
        <tissue evidence="2">Soma without cirri and trophi</tissue>
    </source>
</reference>
<organism evidence="2 3">
    <name type="scientific">Amphibalanus amphitrite</name>
    <name type="common">Striped barnacle</name>
    <name type="synonym">Balanus amphitrite</name>
    <dbReference type="NCBI Taxonomy" id="1232801"/>
    <lineage>
        <taxon>Eukaryota</taxon>
        <taxon>Metazoa</taxon>
        <taxon>Ecdysozoa</taxon>
        <taxon>Arthropoda</taxon>
        <taxon>Crustacea</taxon>
        <taxon>Multicrustacea</taxon>
        <taxon>Cirripedia</taxon>
        <taxon>Thoracica</taxon>
        <taxon>Thoracicalcarea</taxon>
        <taxon>Balanomorpha</taxon>
        <taxon>Balanoidea</taxon>
        <taxon>Balanidae</taxon>
        <taxon>Amphibalaninae</taxon>
        <taxon>Amphibalanus</taxon>
    </lineage>
</organism>
<dbReference type="Proteomes" id="UP000440578">
    <property type="component" value="Unassembled WGS sequence"/>
</dbReference>
<gene>
    <name evidence="2" type="primary">T_126</name>
    <name evidence="2" type="ORF">FJT64_026465</name>
</gene>
<evidence type="ECO:0000313" key="3">
    <source>
        <dbReference type="Proteomes" id="UP000440578"/>
    </source>
</evidence>
<dbReference type="GO" id="GO:0004523">
    <property type="term" value="F:RNA-DNA hybrid ribonuclease activity"/>
    <property type="evidence" value="ECO:0007669"/>
    <property type="project" value="InterPro"/>
</dbReference>
<dbReference type="GO" id="GO:0003676">
    <property type="term" value="F:nucleic acid binding"/>
    <property type="evidence" value="ECO:0007669"/>
    <property type="project" value="InterPro"/>
</dbReference>
<keyword evidence="3" id="KW-1185">Reference proteome</keyword>
<dbReference type="InterPro" id="IPR012337">
    <property type="entry name" value="RNaseH-like_sf"/>
</dbReference>
<dbReference type="OrthoDB" id="411823at2759"/>
<sequence>MSTNAQLRWPLPSIRSISSWVSGLRIEPSSMAQFLQFLQVAAAETAPLAKNCAILFDEMSVDTRLCYDQQRDVIVGPHKQAQVIMVRSICGAWKQPVYVAFDTAISPEILMQLILSLEEMGYPVRAVVSDMGSKNVGLWRALGVSYDGETSIANPAAADRRVWFFADVPHCLKNLRNHILDDGLYLGCGGDRGDPVVDSDLMEELAREVSATEFTVNRKLTALHVHAAKGDRQRVYLAAQLLSETVAKSIPEVFEGQEKAAEVINIIDSGFDVLNSRRRYADKPLRCGLGVHLTEQLAALRKLEELLLTARCGSRKTLLPFQQGFLLSIRSTLALYKEMEKVDGFQFLQTALLNQDALESLFSSVRTKFGSNLNPTPTELLYRLRLLLIGASPAAARQTSVRPASLPEEGLLSAARAGRPPQCGTEDEFVVPIFSGYDATTISSTTIAPSVDQLSAATPPEPAVPVELLEEIGVPPNGAETETSQAISEYGMQYAAGFVAAKRAKVDPTLGTRTCDMAEEDVPSGARWIYLLSRGHLTVPSEQWLENFKEFEVVFCAIHRGQGMARRNGTLDQLSRAPGVVKTLSDTLCLRWPRLDERVISLYARLRTFIRLRHVAKVRRGDHLAALAEAAARRSEKPTPTPVVGTRRQFVKARQFARGAVYLFTTPAELSESFNVVAPQPLKPLLMHNLLRQPDWRRSLVLVNWNEAAHQLELPLSVLGAREAEFPGDPLLAEAGIPSAWSTRKTLAARTLCRALALPEDDPLRRVAEADPPTRLRSTTGWRQLGRSALIEAGAEGVTVEPRLEVPLLPWTTCRPIAFNLDVGPGGRRASSNETRREAARQHLAALPAQATWIWSDGSADAGVRRGGGGAVIFTASGETLEVEVAAGGLCSSTRAELFALRAALERVRDEPSPAPLVACSDSRAALSLLSAGAAAQTTTIGAAIWRTLLDIAERRQVTLQWVPAHCGLAENERADALAKQAATLPQGAVPSDARSLTRAVHRTATRQWRENWPDSFFKTIFGSTLPLPIPGEDREAAISVHQLRAGHWGRSLQYLHRIGRHPSVECLQCPDKRCPAALCAVCREEADVPEHVLLRCPVLAGARLRLTGSIYVDPSRLRDADLVAALEAGYLRHREPLGYGPP</sequence>